<dbReference type="RefSeq" id="WP_386677304.1">
    <property type="nucleotide sequence ID" value="NZ_JBHLTG010000021.1"/>
</dbReference>
<comment type="caution">
    <text evidence="2">The sequence shown here is derived from an EMBL/GenBank/DDBJ whole genome shotgun (WGS) entry which is preliminary data.</text>
</comment>
<dbReference type="InterPro" id="IPR054191">
    <property type="entry name" value="DUF6896"/>
</dbReference>
<evidence type="ECO:0000259" key="1">
    <source>
        <dbReference type="Pfam" id="PF21837"/>
    </source>
</evidence>
<evidence type="ECO:0000313" key="3">
    <source>
        <dbReference type="Proteomes" id="UP001589896"/>
    </source>
</evidence>
<proteinExistence type="predicted"/>
<gene>
    <name evidence="2" type="ORF">ACFFGH_33970</name>
</gene>
<protein>
    <submittedName>
        <fullName evidence="2">DUF6896 domain-containing protein</fullName>
    </submittedName>
</protein>
<dbReference type="EMBL" id="JBHLTG010000021">
    <property type="protein sequence ID" value="MFC0682867.1"/>
    <property type="molecule type" value="Genomic_DNA"/>
</dbReference>
<name>A0ABV6S0V2_9GAMM</name>
<dbReference type="Pfam" id="PF21837">
    <property type="entry name" value="DUF6896"/>
    <property type="match status" value="1"/>
</dbReference>
<keyword evidence="3" id="KW-1185">Reference proteome</keyword>
<reference evidence="2 3" key="1">
    <citation type="submission" date="2024-09" db="EMBL/GenBank/DDBJ databases">
        <authorList>
            <person name="Sun Q."/>
            <person name="Mori K."/>
        </authorList>
    </citation>
    <scope>NUCLEOTIDE SEQUENCE [LARGE SCALE GENOMIC DNA]</scope>
    <source>
        <strain evidence="2 3">KCTC 23076</strain>
    </source>
</reference>
<dbReference type="Proteomes" id="UP001589896">
    <property type="component" value="Unassembled WGS sequence"/>
</dbReference>
<organism evidence="2 3">
    <name type="scientific">Lysobacter korlensis</name>
    <dbReference type="NCBI Taxonomy" id="553636"/>
    <lineage>
        <taxon>Bacteria</taxon>
        <taxon>Pseudomonadati</taxon>
        <taxon>Pseudomonadota</taxon>
        <taxon>Gammaproteobacteria</taxon>
        <taxon>Lysobacterales</taxon>
        <taxon>Lysobacteraceae</taxon>
        <taxon>Lysobacter</taxon>
    </lineage>
</organism>
<sequence>MDEGLQRLIQEYLAAVREAVAELSASGIPLPASRMEWVTSGAPKQGVLVSGRVYLKHGYGCAVGTEPNEVDFDFGERGETNGFDGRRLARFSGFQSSAYGFADEKELERALGVEAEQGRVVKRGSLYYLTCHVA</sequence>
<evidence type="ECO:0000313" key="2">
    <source>
        <dbReference type="EMBL" id="MFC0682867.1"/>
    </source>
</evidence>
<accession>A0ABV6S0V2</accession>
<feature type="domain" description="DUF6896" evidence="1">
    <location>
        <begin position="6"/>
        <end position="129"/>
    </location>
</feature>